<gene>
    <name evidence="5" type="ORF">FYK55_03780</name>
</gene>
<dbReference type="InterPro" id="IPR027417">
    <property type="entry name" value="P-loop_NTPase"/>
</dbReference>
<dbReference type="Gene3D" id="3.40.50.300">
    <property type="entry name" value="P-loop containing nucleotide triphosphate hydrolases"/>
    <property type="match status" value="1"/>
</dbReference>
<dbReference type="GO" id="GO:0005524">
    <property type="term" value="F:ATP binding"/>
    <property type="evidence" value="ECO:0007669"/>
    <property type="project" value="UniProtKB-KW"/>
</dbReference>
<evidence type="ECO:0000256" key="2">
    <source>
        <dbReference type="ARBA" id="ARBA00022741"/>
    </source>
</evidence>
<keyword evidence="2" id="KW-0547">Nucleotide-binding</keyword>
<evidence type="ECO:0000313" key="5">
    <source>
        <dbReference type="EMBL" id="KAA5546326.1"/>
    </source>
</evidence>
<comment type="similarity">
    <text evidence="1">Belongs to the GSP E family.</text>
</comment>
<evidence type="ECO:0000256" key="3">
    <source>
        <dbReference type="ARBA" id="ARBA00022840"/>
    </source>
</evidence>
<dbReference type="Gene3D" id="3.30.450.90">
    <property type="match status" value="1"/>
</dbReference>
<evidence type="ECO:0000313" key="6">
    <source>
        <dbReference type="Proteomes" id="UP000324479"/>
    </source>
</evidence>
<dbReference type="PANTHER" id="PTHR30258">
    <property type="entry name" value="TYPE II SECRETION SYSTEM PROTEIN GSPE-RELATED"/>
    <property type="match status" value="1"/>
</dbReference>
<dbReference type="InterPro" id="IPR001482">
    <property type="entry name" value="T2SS/T4SS_dom"/>
</dbReference>
<dbReference type="Proteomes" id="UP000324479">
    <property type="component" value="Unassembled WGS sequence"/>
</dbReference>
<evidence type="ECO:0000259" key="4">
    <source>
        <dbReference type="Pfam" id="PF00437"/>
    </source>
</evidence>
<accession>A0A5M6DIY1</accession>
<dbReference type="GO" id="GO:0005886">
    <property type="term" value="C:plasma membrane"/>
    <property type="evidence" value="ECO:0007669"/>
    <property type="project" value="TreeGrafter"/>
</dbReference>
<dbReference type="EMBL" id="VWOX01000002">
    <property type="protein sequence ID" value="KAA5546326.1"/>
    <property type="molecule type" value="Genomic_DNA"/>
</dbReference>
<feature type="domain" description="Bacterial type II secretion system protein E" evidence="4">
    <location>
        <begin position="13"/>
        <end position="386"/>
    </location>
</feature>
<keyword evidence="6" id="KW-1185">Reference proteome</keyword>
<keyword evidence="3" id="KW-0067">ATP-binding</keyword>
<evidence type="ECO:0000256" key="1">
    <source>
        <dbReference type="ARBA" id="ARBA00006611"/>
    </source>
</evidence>
<dbReference type="Pfam" id="PF00437">
    <property type="entry name" value="T2SSE"/>
    <property type="match status" value="1"/>
</dbReference>
<comment type="caution">
    <text evidence="5">The sequence shown here is derived from an EMBL/GenBank/DDBJ whole genome shotgun (WGS) entry which is preliminary data.</text>
</comment>
<dbReference type="CDD" id="cd01129">
    <property type="entry name" value="PulE-GspE-like"/>
    <property type="match status" value="1"/>
</dbReference>
<proteinExistence type="inferred from homology"/>
<sequence length="394" mass="42960">MVSRIEHLRPETDAYATEFVEALLDFARRVETSDVHLHPVAQGLEIRFRNDGVLLCLGQFPAGASSNIVSRLKVLSNLLTYRSDIPQEGRLQSDQGGDIRVSTYPTLHGERGVLRFFGHGNQYRDLEELGHATEVVDQIKDCLQETSGALLICGPAGSGKSTTLYACLRHLVQETSGTRNLMSLEDPIEVPIAGVSQSQVNAAAGFDLHVGLRSLLRQDPEVIMVGEIRDPTTAEIAIQASLTGQLMLTSFHADSSVTAVSRLLDMGIEPYLLRSGVIGICCQRLLRKLCHCAGDSRDPQEFYGLPIDWARVPGGCPECCDSGYRGRVIASEFLPLRDAGLATAILDTRDSRASYRVATEAGMKSVWQSATDLVRQGITSPAEVRRVLGVAMRI</sequence>
<dbReference type="AlphaFoldDB" id="A0A5M6DIY1"/>
<dbReference type="GO" id="GO:0016887">
    <property type="term" value="F:ATP hydrolysis activity"/>
    <property type="evidence" value="ECO:0007669"/>
    <property type="project" value="TreeGrafter"/>
</dbReference>
<reference evidence="5 6" key="1">
    <citation type="submission" date="2019-08" db="EMBL/GenBank/DDBJ databases">
        <authorList>
            <person name="Dhanesh K."/>
            <person name="Kumar G."/>
            <person name="Sasikala C."/>
            <person name="Venkata Ramana C."/>
        </authorList>
    </citation>
    <scope>NUCLEOTIDE SEQUENCE [LARGE SCALE GENOMIC DNA]</scope>
    <source>
        <strain evidence="5 6">JC645</strain>
    </source>
</reference>
<name>A0A5M6DIY1_9BACT</name>
<organism evidence="5 6">
    <name type="scientific">Roseiconus nitratireducens</name>
    <dbReference type="NCBI Taxonomy" id="2605748"/>
    <lineage>
        <taxon>Bacteria</taxon>
        <taxon>Pseudomonadati</taxon>
        <taxon>Planctomycetota</taxon>
        <taxon>Planctomycetia</taxon>
        <taxon>Pirellulales</taxon>
        <taxon>Pirellulaceae</taxon>
        <taxon>Roseiconus</taxon>
    </lineage>
</organism>
<dbReference type="PANTHER" id="PTHR30258:SF2">
    <property type="entry name" value="COMG OPERON PROTEIN 1"/>
    <property type="match status" value="1"/>
</dbReference>
<dbReference type="SUPFAM" id="SSF52540">
    <property type="entry name" value="P-loop containing nucleoside triphosphate hydrolases"/>
    <property type="match status" value="1"/>
</dbReference>
<protein>
    <submittedName>
        <fullName evidence="5">Type II/IV secretion system protein</fullName>
    </submittedName>
</protein>